<protein>
    <recommendedName>
        <fullName evidence="3">TNFR-Cys domain-containing protein</fullName>
    </recommendedName>
</protein>
<dbReference type="GO" id="GO:0046642">
    <property type="term" value="P:negative regulation of alpha-beta T cell proliferation"/>
    <property type="evidence" value="ECO:0007669"/>
    <property type="project" value="TreeGrafter"/>
</dbReference>
<dbReference type="SUPFAM" id="SSF57586">
    <property type="entry name" value="TNF receptor-like"/>
    <property type="match status" value="2"/>
</dbReference>
<keyword evidence="2" id="KW-1133">Transmembrane helix</keyword>
<sequence length="177" mass="19572">YNFEGDWKRLNPCPTTLVHLVWLFFIAGTIVSANCPPKEYRHGIECCPECPPGQRVSEDCTENKMTACEQCSEGTFHNGYNKRKECDPCTDCPPGLGLKVKKPCTTTSDALCELLDGYFCKENKRGGCMAAQRHKDCSPGQYISQRGTASEDTVCIKCIDGTFSDGDISFNLSMQSV</sequence>
<reference evidence="4" key="2">
    <citation type="submission" date="2025-08" db="UniProtKB">
        <authorList>
            <consortium name="Ensembl"/>
        </authorList>
    </citation>
    <scope>IDENTIFICATION</scope>
</reference>
<dbReference type="PANTHER" id="PTHR46838">
    <property type="entry name" value="TUMOR NECROSIS FACTOR RECEPTOR SUPERFAMILY MEMBER 14"/>
    <property type="match status" value="1"/>
</dbReference>
<dbReference type="GO" id="GO:0009897">
    <property type="term" value="C:external side of plasma membrane"/>
    <property type="evidence" value="ECO:0007669"/>
    <property type="project" value="TreeGrafter"/>
</dbReference>
<accession>A0A8C5F691</accession>
<keyword evidence="2" id="KW-0472">Membrane</keyword>
<reference evidence="4" key="1">
    <citation type="submission" date="2019-07" db="EMBL/GenBank/DDBJ databases">
        <authorList>
            <consortium name="Wellcome Sanger Institute Data Sharing"/>
        </authorList>
    </citation>
    <scope>NUCLEOTIDE SEQUENCE [LARGE SCALE GENOMIC DNA]</scope>
</reference>
<reference evidence="4" key="3">
    <citation type="submission" date="2025-09" db="UniProtKB">
        <authorList>
            <consortium name="Ensembl"/>
        </authorList>
    </citation>
    <scope>IDENTIFICATION</scope>
</reference>
<dbReference type="PROSITE" id="PS50050">
    <property type="entry name" value="TNFR_NGFR_2"/>
    <property type="match status" value="2"/>
</dbReference>
<organism evidence="4 5">
    <name type="scientific">Gadus morhua</name>
    <name type="common">Atlantic cod</name>
    <dbReference type="NCBI Taxonomy" id="8049"/>
    <lineage>
        <taxon>Eukaryota</taxon>
        <taxon>Metazoa</taxon>
        <taxon>Chordata</taxon>
        <taxon>Craniata</taxon>
        <taxon>Vertebrata</taxon>
        <taxon>Euteleostomi</taxon>
        <taxon>Actinopterygii</taxon>
        <taxon>Neopterygii</taxon>
        <taxon>Teleostei</taxon>
        <taxon>Neoteleostei</taxon>
        <taxon>Acanthomorphata</taxon>
        <taxon>Zeiogadaria</taxon>
        <taxon>Gadariae</taxon>
        <taxon>Gadiformes</taxon>
        <taxon>Gadoidei</taxon>
        <taxon>Gadidae</taxon>
        <taxon>Gadus</taxon>
    </lineage>
</organism>
<proteinExistence type="predicted"/>
<feature type="disulfide bond" evidence="1">
    <location>
        <begin position="71"/>
        <end position="86"/>
    </location>
</feature>
<dbReference type="AlphaFoldDB" id="A0A8C5F691"/>
<dbReference type="InterPro" id="IPR001368">
    <property type="entry name" value="TNFR/NGFR_Cys_rich_reg"/>
</dbReference>
<dbReference type="InterPro" id="IPR008063">
    <property type="entry name" value="Fas_rcpt"/>
</dbReference>
<dbReference type="Gene3D" id="2.10.50.10">
    <property type="entry name" value="Tumor Necrosis Factor Receptor, subunit A, domain 2"/>
    <property type="match status" value="3"/>
</dbReference>
<feature type="disulfide bond" evidence="1">
    <location>
        <begin position="47"/>
        <end position="60"/>
    </location>
</feature>
<feature type="disulfide bond" evidence="1">
    <location>
        <begin position="50"/>
        <end position="68"/>
    </location>
</feature>
<dbReference type="GO" id="GO:2000406">
    <property type="term" value="P:positive regulation of T cell migration"/>
    <property type="evidence" value="ECO:0007669"/>
    <property type="project" value="TreeGrafter"/>
</dbReference>
<dbReference type="PRINTS" id="PR01680">
    <property type="entry name" value="TNFACTORR6"/>
</dbReference>
<feature type="domain" description="TNFR-Cys" evidence="3">
    <location>
        <begin position="34"/>
        <end position="68"/>
    </location>
</feature>
<dbReference type="GO" id="GO:0006915">
    <property type="term" value="P:apoptotic process"/>
    <property type="evidence" value="ECO:0007669"/>
    <property type="project" value="InterPro"/>
</dbReference>
<dbReference type="GO" id="GO:0006955">
    <property type="term" value="P:immune response"/>
    <property type="evidence" value="ECO:0007669"/>
    <property type="project" value="InterPro"/>
</dbReference>
<name>A0A8C5F691_GADMO</name>
<dbReference type="Pfam" id="PF00020">
    <property type="entry name" value="TNFR_c6"/>
    <property type="match status" value="1"/>
</dbReference>
<evidence type="ECO:0000313" key="4">
    <source>
        <dbReference type="Ensembl" id="ENSGMOP00000008997.2"/>
    </source>
</evidence>
<comment type="caution">
    <text evidence="1">Lacks conserved residue(s) required for the propagation of feature annotation.</text>
</comment>
<dbReference type="GO" id="GO:0002720">
    <property type="term" value="P:positive regulation of cytokine production involved in immune response"/>
    <property type="evidence" value="ECO:0007669"/>
    <property type="project" value="TreeGrafter"/>
</dbReference>
<keyword evidence="1" id="KW-1015">Disulfide bond</keyword>
<feature type="domain" description="TNFR-Cys" evidence="3">
    <location>
        <begin position="70"/>
        <end position="112"/>
    </location>
</feature>
<evidence type="ECO:0000259" key="3">
    <source>
        <dbReference type="PROSITE" id="PS50050"/>
    </source>
</evidence>
<feature type="repeat" description="TNFR-Cys" evidence="1">
    <location>
        <begin position="34"/>
        <end position="68"/>
    </location>
</feature>
<dbReference type="GO" id="GO:0007165">
    <property type="term" value="P:signal transduction"/>
    <property type="evidence" value="ECO:0007669"/>
    <property type="project" value="InterPro"/>
</dbReference>
<feature type="transmembrane region" description="Helical" evidence="2">
    <location>
        <begin position="16"/>
        <end position="35"/>
    </location>
</feature>
<dbReference type="GO" id="GO:0004888">
    <property type="term" value="F:transmembrane signaling receptor activity"/>
    <property type="evidence" value="ECO:0007669"/>
    <property type="project" value="InterPro"/>
</dbReference>
<keyword evidence="2" id="KW-0812">Transmembrane</keyword>
<dbReference type="SMART" id="SM00208">
    <property type="entry name" value="TNFR"/>
    <property type="match status" value="3"/>
</dbReference>
<dbReference type="GeneTree" id="ENSGT00950000183126"/>
<keyword evidence="5" id="KW-1185">Reference proteome</keyword>
<dbReference type="Proteomes" id="UP000694546">
    <property type="component" value="Chromosome 1"/>
</dbReference>
<dbReference type="PROSITE" id="PS00652">
    <property type="entry name" value="TNFR_NGFR_1"/>
    <property type="match status" value="1"/>
</dbReference>
<dbReference type="PANTHER" id="PTHR46838:SF1">
    <property type="entry name" value="TUMOR NECROSIS FACTOR RECEPTOR SUPERFAMILY MEMBER 14"/>
    <property type="match status" value="1"/>
</dbReference>
<dbReference type="Ensembl" id="ENSGMOT00000009243.2">
    <property type="protein sequence ID" value="ENSGMOP00000008997.2"/>
    <property type="gene ID" value="ENSGMOG00000008405.2"/>
</dbReference>
<evidence type="ECO:0000256" key="1">
    <source>
        <dbReference type="PROSITE-ProRule" id="PRU00206"/>
    </source>
</evidence>
<evidence type="ECO:0000256" key="2">
    <source>
        <dbReference type="SAM" id="Phobius"/>
    </source>
</evidence>
<dbReference type="GO" id="GO:0050829">
    <property type="term" value="P:defense response to Gram-negative bacterium"/>
    <property type="evidence" value="ECO:0007669"/>
    <property type="project" value="TreeGrafter"/>
</dbReference>
<feature type="repeat" description="TNFR-Cys" evidence="1">
    <location>
        <begin position="70"/>
        <end position="112"/>
    </location>
</feature>
<dbReference type="OMA" id="YRIDDEC"/>
<dbReference type="GO" id="GO:0050830">
    <property type="term" value="P:defense response to Gram-positive bacterium"/>
    <property type="evidence" value="ECO:0007669"/>
    <property type="project" value="TreeGrafter"/>
</dbReference>
<evidence type="ECO:0000313" key="5">
    <source>
        <dbReference type="Proteomes" id="UP000694546"/>
    </source>
</evidence>